<dbReference type="InterPro" id="IPR027417">
    <property type="entry name" value="P-loop_NTPase"/>
</dbReference>
<keyword evidence="5 10" id="KW-0547">Nucleotide-binding</keyword>
<evidence type="ECO:0000256" key="6">
    <source>
        <dbReference type="ARBA" id="ARBA00022801"/>
    </source>
</evidence>
<protein>
    <recommendedName>
        <fullName evidence="10">Small ribosomal subunit biogenesis GTPase RsgA</fullName>
        <ecNumber evidence="10">3.6.1.-</ecNumber>
    </recommendedName>
</protein>
<dbReference type="InterPro" id="IPR012340">
    <property type="entry name" value="NA-bd_OB-fold"/>
</dbReference>
<feature type="binding site" evidence="10">
    <location>
        <position position="255"/>
    </location>
    <ligand>
        <name>Zn(2+)</name>
        <dbReference type="ChEBI" id="CHEBI:29105"/>
    </ligand>
</feature>
<dbReference type="HAMAP" id="MF_01820">
    <property type="entry name" value="GTPase_RsgA"/>
    <property type="match status" value="1"/>
</dbReference>
<keyword evidence="2 10" id="KW-0690">Ribosome biogenesis</keyword>
<dbReference type="InterPro" id="IPR004881">
    <property type="entry name" value="Ribosome_biogen_GTPase_RsgA"/>
</dbReference>
<evidence type="ECO:0000256" key="5">
    <source>
        <dbReference type="ARBA" id="ARBA00022741"/>
    </source>
</evidence>
<keyword evidence="4 10" id="KW-0699">rRNA-binding</keyword>
<dbReference type="PANTHER" id="PTHR32120">
    <property type="entry name" value="SMALL RIBOSOMAL SUBUNIT BIOGENESIS GTPASE RSGA"/>
    <property type="match status" value="1"/>
</dbReference>
<dbReference type="PROSITE" id="PS50936">
    <property type="entry name" value="ENGC_GTPASE"/>
    <property type="match status" value="1"/>
</dbReference>
<evidence type="ECO:0000256" key="3">
    <source>
        <dbReference type="ARBA" id="ARBA00022723"/>
    </source>
</evidence>
<keyword evidence="9 10" id="KW-0342">GTP-binding</keyword>
<dbReference type="SUPFAM" id="SSF50249">
    <property type="entry name" value="Nucleic acid-binding proteins"/>
    <property type="match status" value="1"/>
</dbReference>
<keyword evidence="3 10" id="KW-0479">Metal-binding</keyword>
<dbReference type="Pfam" id="PF03193">
    <property type="entry name" value="RsgA_GTPase"/>
    <property type="match status" value="1"/>
</dbReference>
<dbReference type="Gene3D" id="1.10.40.50">
    <property type="entry name" value="Probable gtpase engc, domain 3"/>
    <property type="match status" value="1"/>
</dbReference>
<comment type="subcellular location">
    <subcellularLocation>
        <location evidence="10">Cytoplasm</location>
    </subcellularLocation>
</comment>
<dbReference type="InterPro" id="IPR010914">
    <property type="entry name" value="RsgA_GTPase_dom"/>
</dbReference>
<feature type="binding site" evidence="10">
    <location>
        <begin position="167"/>
        <end position="175"/>
    </location>
    <ligand>
        <name>GTP</name>
        <dbReference type="ChEBI" id="CHEBI:37565"/>
    </ligand>
</feature>
<dbReference type="InterPro" id="IPR031944">
    <property type="entry name" value="RsgA_N"/>
</dbReference>
<feature type="domain" description="EngC GTPase" evidence="11">
    <location>
        <begin position="72"/>
        <end position="222"/>
    </location>
</feature>
<feature type="domain" description="CP-type G" evidence="12">
    <location>
        <begin position="63"/>
        <end position="224"/>
    </location>
</feature>
<dbReference type="CDD" id="cd01854">
    <property type="entry name" value="YjeQ_EngC"/>
    <property type="match status" value="1"/>
</dbReference>
<feature type="binding site" evidence="10">
    <location>
        <begin position="112"/>
        <end position="115"/>
    </location>
    <ligand>
        <name>GTP</name>
        <dbReference type="ChEBI" id="CHEBI:37565"/>
    </ligand>
</feature>
<dbReference type="InterPro" id="IPR030378">
    <property type="entry name" value="G_CP_dom"/>
</dbReference>
<organism evidence="13 14">
    <name type="scientific">Lentibacillus halophilus</name>
    <dbReference type="NCBI Taxonomy" id="295065"/>
    <lineage>
        <taxon>Bacteria</taxon>
        <taxon>Bacillati</taxon>
        <taxon>Bacillota</taxon>
        <taxon>Bacilli</taxon>
        <taxon>Bacillales</taxon>
        <taxon>Bacillaceae</taxon>
        <taxon>Lentibacillus</taxon>
    </lineage>
</organism>
<comment type="caution">
    <text evidence="13">The sequence shown here is derived from an EMBL/GenBank/DDBJ whole genome shotgun (WGS) entry which is preliminary data.</text>
</comment>
<evidence type="ECO:0000256" key="2">
    <source>
        <dbReference type="ARBA" id="ARBA00022517"/>
    </source>
</evidence>
<comment type="cofactor">
    <cofactor evidence="10">
        <name>Zn(2+)</name>
        <dbReference type="ChEBI" id="CHEBI:29105"/>
    </cofactor>
    <text evidence="10">Binds 1 zinc ion per subunit.</text>
</comment>
<keyword evidence="14" id="KW-1185">Reference proteome</keyword>
<evidence type="ECO:0000313" key="14">
    <source>
        <dbReference type="Proteomes" id="UP001501459"/>
    </source>
</evidence>
<keyword evidence="7 10" id="KW-0862">Zinc</keyword>
<sequence length="294" mass="32991">MTEGRIIKAVSGFYDVKHEDEIYRCRGRGLFRKKNITPLVGDFVEFDKSTQGEGFILSVKPRKNALTRPSVANIDQAIIVTSAVQPDFNPLLLDRFLVLIESKDIHPVIFMTKQDLLSEQDHEKWLNRQYMYEAIGYPVERVSAAHGKDSIQRLEKYFKDRVSVISGQSGVGKSSLLNVLNPSLDLQTNAISTSLGRGKHTTRHVALVEAGGGLVADTPGFSALDLSGIDAGDLGDCFPEIREHLIGCKFRSCYHYKEPGCAVKQAVENGEITEQRYAHYIRFLDEINSRKPRY</sequence>
<reference evidence="13 14" key="1">
    <citation type="journal article" date="2019" name="Int. J. Syst. Evol. Microbiol.">
        <title>The Global Catalogue of Microorganisms (GCM) 10K type strain sequencing project: providing services to taxonomists for standard genome sequencing and annotation.</title>
        <authorList>
            <consortium name="The Broad Institute Genomics Platform"/>
            <consortium name="The Broad Institute Genome Sequencing Center for Infectious Disease"/>
            <person name="Wu L."/>
            <person name="Ma J."/>
        </authorList>
    </citation>
    <scope>NUCLEOTIDE SEQUENCE [LARGE SCALE GENOMIC DNA]</scope>
    <source>
        <strain evidence="13 14">JCM 12149</strain>
    </source>
</reference>
<evidence type="ECO:0000256" key="8">
    <source>
        <dbReference type="ARBA" id="ARBA00022884"/>
    </source>
</evidence>
<evidence type="ECO:0000256" key="10">
    <source>
        <dbReference type="HAMAP-Rule" id="MF_01820"/>
    </source>
</evidence>
<dbReference type="PROSITE" id="PS51721">
    <property type="entry name" value="G_CP"/>
    <property type="match status" value="1"/>
</dbReference>
<feature type="binding site" evidence="10">
    <location>
        <position position="261"/>
    </location>
    <ligand>
        <name>Zn(2+)</name>
        <dbReference type="ChEBI" id="CHEBI:29105"/>
    </ligand>
</feature>
<dbReference type="SUPFAM" id="SSF52540">
    <property type="entry name" value="P-loop containing nucleoside triphosphate hydrolases"/>
    <property type="match status" value="1"/>
</dbReference>
<dbReference type="Gene3D" id="2.40.50.140">
    <property type="entry name" value="Nucleic acid-binding proteins"/>
    <property type="match status" value="1"/>
</dbReference>
<dbReference type="RefSeq" id="WP_343753459.1">
    <property type="nucleotide sequence ID" value="NZ_BAAADM010000054.1"/>
</dbReference>
<keyword evidence="6 10" id="KW-0378">Hydrolase</keyword>
<dbReference type="EC" id="3.6.1.-" evidence="10"/>
<accession>A0ABN0ZFD0</accession>
<name>A0ABN0ZFD0_9BACI</name>
<evidence type="ECO:0000313" key="13">
    <source>
        <dbReference type="EMBL" id="GAA0445576.1"/>
    </source>
</evidence>
<keyword evidence="1 10" id="KW-0963">Cytoplasm</keyword>
<dbReference type="CDD" id="cd04466">
    <property type="entry name" value="S1_YloQ_GTPase"/>
    <property type="match status" value="1"/>
</dbReference>
<evidence type="ECO:0000256" key="4">
    <source>
        <dbReference type="ARBA" id="ARBA00022730"/>
    </source>
</evidence>
<comment type="subunit">
    <text evidence="10">Monomer. Associates with 30S ribosomal subunit, binds 16S rRNA.</text>
</comment>
<dbReference type="NCBIfam" id="TIGR00157">
    <property type="entry name" value="ribosome small subunit-dependent GTPase A"/>
    <property type="match status" value="1"/>
</dbReference>
<dbReference type="EMBL" id="BAAADM010000054">
    <property type="protein sequence ID" value="GAA0445576.1"/>
    <property type="molecule type" value="Genomic_DNA"/>
</dbReference>
<proteinExistence type="inferred from homology"/>
<comment type="function">
    <text evidence="10">One of several proteins that assist in the late maturation steps of the functional core of the 30S ribosomal subunit. Helps release RbfA from mature subunits. May play a role in the assembly of ribosomal proteins into the subunit. Circularly permuted GTPase that catalyzes slow GTP hydrolysis, GTPase activity is stimulated by the 30S ribosomal subunit.</text>
</comment>
<evidence type="ECO:0000256" key="1">
    <source>
        <dbReference type="ARBA" id="ARBA00022490"/>
    </source>
</evidence>
<evidence type="ECO:0000259" key="12">
    <source>
        <dbReference type="PROSITE" id="PS51721"/>
    </source>
</evidence>
<evidence type="ECO:0000256" key="7">
    <source>
        <dbReference type="ARBA" id="ARBA00022833"/>
    </source>
</evidence>
<dbReference type="Pfam" id="PF16745">
    <property type="entry name" value="RsgA_N"/>
    <property type="match status" value="1"/>
</dbReference>
<gene>
    <name evidence="10 13" type="primary">rsgA</name>
    <name evidence="13" type="ORF">GCM10008983_23960</name>
</gene>
<feature type="binding site" evidence="10">
    <location>
        <position position="253"/>
    </location>
    <ligand>
        <name>Zn(2+)</name>
        <dbReference type="ChEBI" id="CHEBI:29105"/>
    </ligand>
</feature>
<dbReference type="Proteomes" id="UP001501459">
    <property type="component" value="Unassembled WGS sequence"/>
</dbReference>
<evidence type="ECO:0000259" key="11">
    <source>
        <dbReference type="PROSITE" id="PS50936"/>
    </source>
</evidence>
<keyword evidence="8 10" id="KW-0694">RNA-binding</keyword>
<dbReference type="PANTHER" id="PTHR32120:SF11">
    <property type="entry name" value="SMALL RIBOSOMAL SUBUNIT BIOGENESIS GTPASE RSGA 1, MITOCHONDRIAL-RELATED"/>
    <property type="match status" value="1"/>
</dbReference>
<evidence type="ECO:0000256" key="9">
    <source>
        <dbReference type="ARBA" id="ARBA00023134"/>
    </source>
</evidence>
<dbReference type="Gene3D" id="3.40.50.300">
    <property type="entry name" value="P-loop containing nucleotide triphosphate hydrolases"/>
    <property type="match status" value="1"/>
</dbReference>
<comment type="similarity">
    <text evidence="10">Belongs to the TRAFAC class YlqF/YawG GTPase family. RsgA subfamily.</text>
</comment>
<feature type="binding site" evidence="10">
    <location>
        <position position="248"/>
    </location>
    <ligand>
        <name>Zn(2+)</name>
        <dbReference type="ChEBI" id="CHEBI:29105"/>
    </ligand>
</feature>